<comment type="caution">
    <text evidence="22">The sequence shown here is derived from an EMBL/GenBank/DDBJ whole genome shotgun (WGS) entry which is preliminary data.</text>
</comment>
<evidence type="ECO:0000256" key="16">
    <source>
        <dbReference type="ARBA" id="ARBA00023141"/>
    </source>
</evidence>
<comment type="cofactor">
    <cofactor evidence="3">
        <name>Co(2+)</name>
        <dbReference type="ChEBI" id="CHEBI:48828"/>
    </cofactor>
</comment>
<evidence type="ECO:0000256" key="6">
    <source>
        <dbReference type="ARBA" id="ARBA00004661"/>
    </source>
</evidence>
<dbReference type="InterPro" id="IPR030960">
    <property type="entry name" value="DHQS/DOIS_N"/>
</dbReference>
<keyword evidence="12" id="KW-0479">Metal-binding</keyword>
<dbReference type="Gene3D" id="3.40.50.1970">
    <property type="match status" value="1"/>
</dbReference>
<keyword evidence="15" id="KW-0520">NAD</keyword>
<comment type="similarity">
    <text evidence="7">Belongs to the sugar phosphate cyclases superfamily. Dehydroquinate synthase family.</text>
</comment>
<keyword evidence="18" id="KW-0170">Cobalt</keyword>
<evidence type="ECO:0000256" key="3">
    <source>
        <dbReference type="ARBA" id="ARBA00001941"/>
    </source>
</evidence>
<dbReference type="PANTHER" id="PTHR43622:SF7">
    <property type="entry name" value="3-DEHYDROQUINATE SYNTHASE, CHLOROPLASTIC"/>
    <property type="match status" value="1"/>
</dbReference>
<keyword evidence="11" id="KW-0028">Amino-acid biosynthesis</keyword>
<comment type="subcellular location">
    <subcellularLocation>
        <location evidence="5">Cytoplasm</location>
    </subcellularLocation>
</comment>
<evidence type="ECO:0000256" key="18">
    <source>
        <dbReference type="ARBA" id="ARBA00023285"/>
    </source>
</evidence>
<evidence type="ECO:0000259" key="20">
    <source>
        <dbReference type="Pfam" id="PF01761"/>
    </source>
</evidence>
<evidence type="ECO:0000256" key="7">
    <source>
        <dbReference type="ARBA" id="ARBA00005412"/>
    </source>
</evidence>
<keyword evidence="16" id="KW-0057">Aromatic amino acid biosynthesis</keyword>
<dbReference type="NCBIfam" id="TIGR01357">
    <property type="entry name" value="aroB"/>
    <property type="match status" value="1"/>
</dbReference>
<proteinExistence type="inferred from homology"/>
<name>A0ABT8DHS5_9FLAO</name>
<evidence type="ECO:0000256" key="13">
    <source>
        <dbReference type="ARBA" id="ARBA00022741"/>
    </source>
</evidence>
<protein>
    <recommendedName>
        <fullName evidence="9 19">3-dehydroquinate synthase</fullName>
        <ecNumber evidence="8 19">4.2.3.4</ecNumber>
    </recommendedName>
</protein>
<dbReference type="EMBL" id="JAUGQQ010000002">
    <property type="protein sequence ID" value="MDN3723445.1"/>
    <property type="molecule type" value="Genomic_DNA"/>
</dbReference>
<evidence type="ECO:0000259" key="21">
    <source>
        <dbReference type="Pfam" id="PF24621"/>
    </source>
</evidence>
<evidence type="ECO:0000256" key="10">
    <source>
        <dbReference type="ARBA" id="ARBA00022490"/>
    </source>
</evidence>
<dbReference type="InterPro" id="IPR050071">
    <property type="entry name" value="Dehydroquinate_synthase"/>
</dbReference>
<dbReference type="CDD" id="cd08195">
    <property type="entry name" value="DHQS"/>
    <property type="match status" value="1"/>
</dbReference>
<dbReference type="GO" id="GO:0003856">
    <property type="term" value="F:3-dehydroquinate synthase activity"/>
    <property type="evidence" value="ECO:0007669"/>
    <property type="project" value="UniProtKB-EC"/>
</dbReference>
<evidence type="ECO:0000313" key="22">
    <source>
        <dbReference type="EMBL" id="MDN3723445.1"/>
    </source>
</evidence>
<dbReference type="EC" id="4.2.3.4" evidence="8 19"/>
<comment type="cofactor">
    <cofactor evidence="2">
        <name>NAD(+)</name>
        <dbReference type="ChEBI" id="CHEBI:57540"/>
    </cofactor>
</comment>
<comment type="catalytic activity">
    <reaction evidence="1">
        <text>7-phospho-2-dehydro-3-deoxy-D-arabino-heptonate = 3-dehydroquinate + phosphate</text>
        <dbReference type="Rhea" id="RHEA:21968"/>
        <dbReference type="ChEBI" id="CHEBI:32364"/>
        <dbReference type="ChEBI" id="CHEBI:43474"/>
        <dbReference type="ChEBI" id="CHEBI:58394"/>
        <dbReference type="EC" id="4.2.3.4"/>
    </reaction>
</comment>
<dbReference type="SUPFAM" id="SSF56796">
    <property type="entry name" value="Dehydroquinate synthase-like"/>
    <property type="match status" value="1"/>
</dbReference>
<dbReference type="PANTHER" id="PTHR43622">
    <property type="entry name" value="3-DEHYDROQUINATE SYNTHASE"/>
    <property type="match status" value="1"/>
</dbReference>
<gene>
    <name evidence="22" type="primary">aroB</name>
    <name evidence="22" type="ORF">QRD02_03550</name>
</gene>
<evidence type="ECO:0000313" key="23">
    <source>
        <dbReference type="Proteomes" id="UP001244787"/>
    </source>
</evidence>
<dbReference type="InterPro" id="IPR030963">
    <property type="entry name" value="DHQ_synth_fam"/>
</dbReference>
<organism evidence="22 23">
    <name type="scientific">Aequorivita aurantiaca</name>
    <dbReference type="NCBI Taxonomy" id="3053356"/>
    <lineage>
        <taxon>Bacteria</taxon>
        <taxon>Pseudomonadati</taxon>
        <taxon>Bacteroidota</taxon>
        <taxon>Flavobacteriia</taxon>
        <taxon>Flavobacteriales</taxon>
        <taxon>Flavobacteriaceae</taxon>
        <taxon>Aequorivita</taxon>
    </lineage>
</organism>
<accession>A0ABT8DHS5</accession>
<evidence type="ECO:0000256" key="17">
    <source>
        <dbReference type="ARBA" id="ARBA00023239"/>
    </source>
</evidence>
<evidence type="ECO:0000256" key="1">
    <source>
        <dbReference type="ARBA" id="ARBA00001393"/>
    </source>
</evidence>
<keyword evidence="23" id="KW-1185">Reference proteome</keyword>
<dbReference type="InterPro" id="IPR056179">
    <property type="entry name" value="DHQS_C"/>
</dbReference>
<comment type="function">
    <text evidence="4">Catalyzes the conversion of 3-deoxy-D-arabino-heptulosonate 7-phosphate (DAHP) to dehydroquinate (DHQ).</text>
</comment>
<dbReference type="InterPro" id="IPR016037">
    <property type="entry name" value="DHQ_synth_AroB"/>
</dbReference>
<dbReference type="RefSeq" id="WP_290253537.1">
    <property type="nucleotide sequence ID" value="NZ_JAUGQQ010000002.1"/>
</dbReference>
<comment type="pathway">
    <text evidence="6">Metabolic intermediate biosynthesis; chorismate biosynthesis; chorismate from D-erythrose 4-phosphate and phosphoenolpyruvate: step 2/7.</text>
</comment>
<evidence type="ECO:0000256" key="8">
    <source>
        <dbReference type="ARBA" id="ARBA00013031"/>
    </source>
</evidence>
<sequence length="366" mass="41703">MNFKIYENFNITMVNNEKGKVYRNNLGWDNISLLIKNSPPSQIFIIADENTYKYCLPYLLKRLQFEKPYETISIPEGEIHKNIASTIKVWETLSEMNADKSSLILNLGGGVVTDLGGFVASTFKRGIPFINIPTSLLAMVDASVGGKNGIDLGHIKNQIGVINFPEMVLIDTEFLKTLPQEHLISGLAEMLKHGLIYGTKYWERIKNVNLSHNANFEELLWESIEIKKEIVEKDPTEKNLRKSLNYGHTLGHAIESYFLQNNTKKTLLHGEAIAAGMVLESFISMEICGFSEQSLLEVSATMFKYFPKQTFIERDIEAIINLLIFDKKNRNGRVLFVLLKEIGHPITDCTVNNSLIYKAFEYYKNF</sequence>
<dbReference type="PIRSF" id="PIRSF001455">
    <property type="entry name" value="DHQ_synth"/>
    <property type="match status" value="1"/>
</dbReference>
<dbReference type="Pfam" id="PF01761">
    <property type="entry name" value="DHQ_synthase"/>
    <property type="match status" value="1"/>
</dbReference>
<keyword evidence="17 22" id="KW-0456">Lyase</keyword>
<evidence type="ECO:0000256" key="15">
    <source>
        <dbReference type="ARBA" id="ARBA00023027"/>
    </source>
</evidence>
<evidence type="ECO:0000256" key="9">
    <source>
        <dbReference type="ARBA" id="ARBA00017684"/>
    </source>
</evidence>
<reference evidence="22 23" key="1">
    <citation type="submission" date="2023-06" db="EMBL/GenBank/DDBJ databases">
        <authorList>
            <person name="Ye Y.-Q."/>
            <person name="Du Z.-J."/>
        </authorList>
    </citation>
    <scope>NUCLEOTIDE SEQUENCE [LARGE SCALE GENOMIC DNA]</scope>
    <source>
        <strain evidence="22 23">SDUM287046</strain>
    </source>
</reference>
<evidence type="ECO:0000256" key="14">
    <source>
        <dbReference type="ARBA" id="ARBA00022833"/>
    </source>
</evidence>
<keyword evidence="13" id="KW-0547">Nucleotide-binding</keyword>
<keyword evidence="10" id="KW-0963">Cytoplasm</keyword>
<feature type="domain" description="3-dehydroquinate synthase C-terminal" evidence="21">
    <location>
        <begin position="186"/>
        <end position="329"/>
    </location>
</feature>
<evidence type="ECO:0000256" key="11">
    <source>
        <dbReference type="ARBA" id="ARBA00022605"/>
    </source>
</evidence>
<evidence type="ECO:0000256" key="4">
    <source>
        <dbReference type="ARBA" id="ARBA00003485"/>
    </source>
</evidence>
<evidence type="ECO:0000256" key="12">
    <source>
        <dbReference type="ARBA" id="ARBA00022723"/>
    </source>
</evidence>
<feature type="domain" description="3-dehydroquinate synthase N-terminal" evidence="20">
    <location>
        <begin position="72"/>
        <end position="184"/>
    </location>
</feature>
<dbReference type="Proteomes" id="UP001244787">
    <property type="component" value="Unassembled WGS sequence"/>
</dbReference>
<evidence type="ECO:0000256" key="5">
    <source>
        <dbReference type="ARBA" id="ARBA00004496"/>
    </source>
</evidence>
<evidence type="ECO:0000256" key="2">
    <source>
        <dbReference type="ARBA" id="ARBA00001911"/>
    </source>
</evidence>
<dbReference type="Gene3D" id="1.20.1090.10">
    <property type="entry name" value="Dehydroquinate synthase-like - alpha domain"/>
    <property type="match status" value="1"/>
</dbReference>
<evidence type="ECO:0000256" key="19">
    <source>
        <dbReference type="NCBIfam" id="TIGR01357"/>
    </source>
</evidence>
<dbReference type="Pfam" id="PF24621">
    <property type="entry name" value="DHQS_C"/>
    <property type="match status" value="1"/>
</dbReference>
<keyword evidence="14" id="KW-0862">Zinc</keyword>